<dbReference type="EMBL" id="FNFL01000001">
    <property type="protein sequence ID" value="SDJ85905.1"/>
    <property type="molecule type" value="Genomic_DNA"/>
</dbReference>
<accession>A0A1G8X7T3</accession>
<keyword evidence="2" id="KW-0238">DNA-binding</keyword>
<dbReference type="STRING" id="407036.SAMN05216243_1176"/>
<evidence type="ECO:0000313" key="2">
    <source>
        <dbReference type="EMBL" id="SDJ85905.1"/>
    </source>
</evidence>
<dbReference type="PANTHER" id="PTHR37299:SF4">
    <property type="entry name" value="TRANSCRIPTIONAL REGULATOR"/>
    <property type="match status" value="1"/>
</dbReference>
<protein>
    <submittedName>
        <fullName evidence="2">LytTr DNA-binding domain-containing protein</fullName>
    </submittedName>
</protein>
<dbReference type="SMART" id="SM00850">
    <property type="entry name" value="LytTR"/>
    <property type="match status" value="1"/>
</dbReference>
<gene>
    <name evidence="2" type="ORF">SAMN05216243_1176</name>
</gene>
<organism evidence="2 3">
    <name type="scientific">Sediminibacillus albus</name>
    <dbReference type="NCBI Taxonomy" id="407036"/>
    <lineage>
        <taxon>Bacteria</taxon>
        <taxon>Bacillati</taxon>
        <taxon>Bacillota</taxon>
        <taxon>Bacilli</taxon>
        <taxon>Bacillales</taxon>
        <taxon>Bacillaceae</taxon>
        <taxon>Sediminibacillus</taxon>
    </lineage>
</organism>
<dbReference type="Pfam" id="PF04397">
    <property type="entry name" value="LytTR"/>
    <property type="match status" value="1"/>
</dbReference>
<proteinExistence type="predicted"/>
<dbReference type="AlphaFoldDB" id="A0A1G8X7T3"/>
<dbReference type="OrthoDB" id="9808614at2"/>
<dbReference type="RefSeq" id="WP_093211906.1">
    <property type="nucleotide sequence ID" value="NZ_FNFL01000001.1"/>
</dbReference>
<dbReference type="Gene3D" id="2.40.50.1020">
    <property type="entry name" value="LytTr DNA-binding domain"/>
    <property type="match status" value="1"/>
</dbReference>
<dbReference type="InterPro" id="IPR007492">
    <property type="entry name" value="LytTR_DNA-bd_dom"/>
</dbReference>
<dbReference type="PROSITE" id="PS50930">
    <property type="entry name" value="HTH_LYTTR"/>
    <property type="match status" value="1"/>
</dbReference>
<feature type="domain" description="HTH LytTR-type" evidence="1">
    <location>
        <begin position="42"/>
        <end position="146"/>
    </location>
</feature>
<evidence type="ECO:0000313" key="3">
    <source>
        <dbReference type="Proteomes" id="UP000198694"/>
    </source>
</evidence>
<sequence>MKVILDVDRNHEKTAVTIHCKEISDSIKEILDFLEKRETKFIVGRKGDMQHILKPEEVHYFHSEGDTVMATTSEGLFKVKEKLYELEDSLPSNRFIRLSKSVIANLHEMSHFEPSFNGTLCVYFKSGGKEYASRHYVSNIKEILRLNRRENK</sequence>
<dbReference type="PANTHER" id="PTHR37299">
    <property type="entry name" value="TRANSCRIPTIONAL REGULATOR-RELATED"/>
    <property type="match status" value="1"/>
</dbReference>
<dbReference type="Proteomes" id="UP000198694">
    <property type="component" value="Unassembled WGS sequence"/>
</dbReference>
<dbReference type="InterPro" id="IPR046947">
    <property type="entry name" value="LytR-like"/>
</dbReference>
<reference evidence="2 3" key="1">
    <citation type="submission" date="2016-10" db="EMBL/GenBank/DDBJ databases">
        <authorList>
            <person name="de Groot N.N."/>
        </authorList>
    </citation>
    <scope>NUCLEOTIDE SEQUENCE [LARGE SCALE GENOMIC DNA]</scope>
    <source>
        <strain evidence="2 3">CGMCC 1.6502</strain>
    </source>
</reference>
<keyword evidence="3" id="KW-1185">Reference proteome</keyword>
<name>A0A1G8X7T3_9BACI</name>
<evidence type="ECO:0000259" key="1">
    <source>
        <dbReference type="PROSITE" id="PS50930"/>
    </source>
</evidence>
<dbReference type="GO" id="GO:0003677">
    <property type="term" value="F:DNA binding"/>
    <property type="evidence" value="ECO:0007669"/>
    <property type="project" value="UniProtKB-KW"/>
</dbReference>
<dbReference type="GO" id="GO:0000156">
    <property type="term" value="F:phosphorelay response regulator activity"/>
    <property type="evidence" value="ECO:0007669"/>
    <property type="project" value="InterPro"/>
</dbReference>